<dbReference type="InterPro" id="IPR008949">
    <property type="entry name" value="Isoprenoid_synthase_dom_sf"/>
</dbReference>
<dbReference type="STRING" id="1160497.A0A1L9VNZ2"/>
<dbReference type="AlphaFoldDB" id="A0A1L9VNZ2"/>
<dbReference type="Gene3D" id="1.10.600.10">
    <property type="entry name" value="Farnesyl Diphosphate Synthase"/>
    <property type="match status" value="2"/>
</dbReference>
<proteinExistence type="inferred from homology"/>
<keyword evidence="1 4" id="KW-0808">Transferase</keyword>
<accession>A0A1L9VNZ2</accession>
<evidence type="ECO:0000256" key="2">
    <source>
        <dbReference type="ARBA" id="ARBA00022723"/>
    </source>
</evidence>
<comment type="similarity">
    <text evidence="4">Belongs to the FPP/GGPP synthase family.</text>
</comment>
<dbReference type="Pfam" id="PF19086">
    <property type="entry name" value="Terpene_syn_C_2"/>
    <property type="match status" value="1"/>
</dbReference>
<dbReference type="PANTHER" id="PTHR12001:SF44">
    <property type="entry name" value="GERANYLGERANYL PYROPHOSPHATE SYNTHASE"/>
    <property type="match status" value="1"/>
</dbReference>
<dbReference type="RefSeq" id="XP_022402299.1">
    <property type="nucleotide sequence ID" value="XM_022550109.1"/>
</dbReference>
<evidence type="ECO:0000313" key="6">
    <source>
        <dbReference type="Proteomes" id="UP000184300"/>
    </source>
</evidence>
<evidence type="ECO:0000256" key="3">
    <source>
        <dbReference type="ARBA" id="ARBA00022842"/>
    </source>
</evidence>
<dbReference type="InterPro" id="IPR033749">
    <property type="entry name" value="Polyprenyl_synt_CS"/>
</dbReference>
<dbReference type="GO" id="GO:0046165">
    <property type="term" value="P:alcohol biosynthetic process"/>
    <property type="evidence" value="ECO:0007669"/>
    <property type="project" value="UniProtKB-ARBA"/>
</dbReference>
<keyword evidence="3" id="KW-0460">Magnesium</keyword>
<dbReference type="GO" id="GO:0043386">
    <property type="term" value="P:mycotoxin biosynthetic process"/>
    <property type="evidence" value="ECO:0007669"/>
    <property type="project" value="UniProtKB-ARBA"/>
</dbReference>
<dbReference type="GO" id="GO:0004659">
    <property type="term" value="F:prenyltransferase activity"/>
    <property type="evidence" value="ECO:0007669"/>
    <property type="project" value="InterPro"/>
</dbReference>
<keyword evidence="2" id="KW-0479">Metal-binding</keyword>
<dbReference type="GeneID" id="34466369"/>
<keyword evidence="6" id="KW-1185">Reference proteome</keyword>
<dbReference type="PANTHER" id="PTHR12001">
    <property type="entry name" value="GERANYLGERANYL PYROPHOSPHATE SYNTHASE"/>
    <property type="match status" value="1"/>
</dbReference>
<dbReference type="EMBL" id="KV878894">
    <property type="protein sequence ID" value="OJJ85601.1"/>
    <property type="molecule type" value="Genomic_DNA"/>
</dbReference>
<evidence type="ECO:0000256" key="4">
    <source>
        <dbReference type="RuleBase" id="RU004466"/>
    </source>
</evidence>
<organism evidence="5 6">
    <name type="scientific">Aspergillus glaucus CBS 516.65</name>
    <dbReference type="NCBI Taxonomy" id="1160497"/>
    <lineage>
        <taxon>Eukaryota</taxon>
        <taxon>Fungi</taxon>
        <taxon>Dikarya</taxon>
        <taxon>Ascomycota</taxon>
        <taxon>Pezizomycotina</taxon>
        <taxon>Eurotiomycetes</taxon>
        <taxon>Eurotiomycetidae</taxon>
        <taxon>Eurotiales</taxon>
        <taxon>Aspergillaceae</taxon>
        <taxon>Aspergillus</taxon>
        <taxon>Aspergillus subgen. Aspergillus</taxon>
    </lineage>
</organism>
<dbReference type="VEuPathDB" id="FungiDB:ASPGLDRAFT_81297"/>
<sequence length="426" mass="48552">MPSFAIPVFEDVVRQSGTLTSFPTAVHAHDDYYDTAEIEKVTSFNAQLQASVRNLHDDLHGKGASPIRTKQFQAGIFVEMLELDRDLAMDVMTTYGEDLEMATFPPSGVQTLEEYLPIRLINSGLWPTRYSVFQEMACFGLGIRLKKEEKAKFSEIINLALYAAALINDYHSWTKEIKYHIETEGSEAPFNAVSILMRQYTCSELEALAKLHWEYTEMQEKHLSLVKKLEQGEGELSDTYRKYIMTAQYTTSESEFWSIYVPRYPTKADLNQTECVLVDGAFKYETVDIAPDALIEPNPALTLSSIKGIIGMLNGFPVHTLTIFVDELQNGQCGQAFDLHWKYHTHCPTVDDMMMIDNIENINPRRFVTLLGRYFQIRDDYQNLTADEYTKTKGFCEDLDEGKISLPLMYTLQKPGAHQAAIRGVF</sequence>
<protein>
    <submittedName>
        <fullName evidence="5">Uncharacterized protein</fullName>
    </submittedName>
</protein>
<reference evidence="6" key="1">
    <citation type="journal article" date="2017" name="Genome Biol.">
        <title>Comparative genomics reveals high biological diversity and specific adaptations in the industrially and medically important fungal genus Aspergillus.</title>
        <authorList>
            <person name="de Vries R.P."/>
            <person name="Riley R."/>
            <person name="Wiebenga A."/>
            <person name="Aguilar-Osorio G."/>
            <person name="Amillis S."/>
            <person name="Uchima C.A."/>
            <person name="Anderluh G."/>
            <person name="Asadollahi M."/>
            <person name="Askin M."/>
            <person name="Barry K."/>
            <person name="Battaglia E."/>
            <person name="Bayram O."/>
            <person name="Benocci T."/>
            <person name="Braus-Stromeyer S.A."/>
            <person name="Caldana C."/>
            <person name="Canovas D."/>
            <person name="Cerqueira G.C."/>
            <person name="Chen F."/>
            <person name="Chen W."/>
            <person name="Choi C."/>
            <person name="Clum A."/>
            <person name="Dos Santos R.A."/>
            <person name="Damasio A.R."/>
            <person name="Diallinas G."/>
            <person name="Emri T."/>
            <person name="Fekete E."/>
            <person name="Flipphi M."/>
            <person name="Freyberg S."/>
            <person name="Gallo A."/>
            <person name="Gournas C."/>
            <person name="Habgood R."/>
            <person name="Hainaut M."/>
            <person name="Harispe M.L."/>
            <person name="Henrissat B."/>
            <person name="Hilden K.S."/>
            <person name="Hope R."/>
            <person name="Hossain A."/>
            <person name="Karabika E."/>
            <person name="Karaffa L."/>
            <person name="Karanyi Z."/>
            <person name="Krasevec N."/>
            <person name="Kuo A."/>
            <person name="Kusch H."/>
            <person name="LaButti K."/>
            <person name="Lagendijk E.L."/>
            <person name="Lapidus A."/>
            <person name="Levasseur A."/>
            <person name="Lindquist E."/>
            <person name="Lipzen A."/>
            <person name="Logrieco A.F."/>
            <person name="MacCabe A."/>
            <person name="Maekelae M.R."/>
            <person name="Malavazi I."/>
            <person name="Melin P."/>
            <person name="Meyer V."/>
            <person name="Mielnichuk N."/>
            <person name="Miskei M."/>
            <person name="Molnar A.P."/>
            <person name="Mule G."/>
            <person name="Ngan C.Y."/>
            <person name="Orejas M."/>
            <person name="Orosz E."/>
            <person name="Ouedraogo J.P."/>
            <person name="Overkamp K.M."/>
            <person name="Park H.-S."/>
            <person name="Perrone G."/>
            <person name="Piumi F."/>
            <person name="Punt P.J."/>
            <person name="Ram A.F."/>
            <person name="Ramon A."/>
            <person name="Rauscher S."/>
            <person name="Record E."/>
            <person name="Riano-Pachon D.M."/>
            <person name="Robert V."/>
            <person name="Roehrig J."/>
            <person name="Ruller R."/>
            <person name="Salamov A."/>
            <person name="Salih N.S."/>
            <person name="Samson R.A."/>
            <person name="Sandor E."/>
            <person name="Sanguinetti M."/>
            <person name="Schuetze T."/>
            <person name="Sepcic K."/>
            <person name="Shelest E."/>
            <person name="Sherlock G."/>
            <person name="Sophianopoulou V."/>
            <person name="Squina F.M."/>
            <person name="Sun H."/>
            <person name="Susca A."/>
            <person name="Todd R.B."/>
            <person name="Tsang A."/>
            <person name="Unkles S.E."/>
            <person name="van de Wiele N."/>
            <person name="van Rossen-Uffink D."/>
            <person name="Oliveira J.V."/>
            <person name="Vesth T.C."/>
            <person name="Visser J."/>
            <person name="Yu J.-H."/>
            <person name="Zhou M."/>
            <person name="Andersen M.R."/>
            <person name="Archer D.B."/>
            <person name="Baker S.E."/>
            <person name="Benoit I."/>
            <person name="Brakhage A.A."/>
            <person name="Braus G.H."/>
            <person name="Fischer R."/>
            <person name="Frisvad J.C."/>
            <person name="Goldman G.H."/>
            <person name="Houbraken J."/>
            <person name="Oakley B."/>
            <person name="Pocsi I."/>
            <person name="Scazzocchio C."/>
            <person name="Seiboth B."/>
            <person name="vanKuyk P.A."/>
            <person name="Wortman J."/>
            <person name="Dyer P.S."/>
            <person name="Grigoriev I.V."/>
        </authorList>
    </citation>
    <scope>NUCLEOTIDE SEQUENCE [LARGE SCALE GENOMIC DNA]</scope>
    <source>
        <strain evidence="6">CBS 516.65</strain>
    </source>
</reference>
<dbReference type="GO" id="GO:0046872">
    <property type="term" value="F:metal ion binding"/>
    <property type="evidence" value="ECO:0007669"/>
    <property type="project" value="UniProtKB-KW"/>
</dbReference>
<dbReference type="InterPro" id="IPR000092">
    <property type="entry name" value="Polyprenyl_synt"/>
</dbReference>
<evidence type="ECO:0000313" key="5">
    <source>
        <dbReference type="EMBL" id="OJJ85601.1"/>
    </source>
</evidence>
<dbReference type="PROSITE" id="PS00444">
    <property type="entry name" value="POLYPRENYL_SYNTHASE_2"/>
    <property type="match status" value="1"/>
</dbReference>
<gene>
    <name evidence="5" type="ORF">ASPGLDRAFT_81297</name>
</gene>
<dbReference type="Proteomes" id="UP000184300">
    <property type="component" value="Unassembled WGS sequence"/>
</dbReference>
<name>A0A1L9VNZ2_ASPGL</name>
<dbReference type="GO" id="GO:0008299">
    <property type="term" value="P:isoprenoid biosynthetic process"/>
    <property type="evidence" value="ECO:0007669"/>
    <property type="project" value="InterPro"/>
</dbReference>
<dbReference type="SUPFAM" id="SSF48576">
    <property type="entry name" value="Terpenoid synthases"/>
    <property type="match status" value="2"/>
</dbReference>
<evidence type="ECO:0000256" key="1">
    <source>
        <dbReference type="ARBA" id="ARBA00022679"/>
    </source>
</evidence>
<dbReference type="OrthoDB" id="4508700at2759"/>
<dbReference type="Pfam" id="PF00348">
    <property type="entry name" value="polyprenyl_synt"/>
    <property type="match status" value="1"/>
</dbReference>